<dbReference type="EMBL" id="DTBE01000103">
    <property type="protein sequence ID" value="HGQ59863.1"/>
    <property type="molecule type" value="Genomic_DNA"/>
</dbReference>
<dbReference type="GO" id="GO:0006355">
    <property type="term" value="P:regulation of DNA-templated transcription"/>
    <property type="evidence" value="ECO:0007669"/>
    <property type="project" value="UniProtKB-UniRule"/>
</dbReference>
<dbReference type="GO" id="GO:0000428">
    <property type="term" value="C:DNA-directed RNA polymerase complex"/>
    <property type="evidence" value="ECO:0007669"/>
    <property type="project" value="UniProtKB-KW"/>
</dbReference>
<feature type="binding site" evidence="2">
    <location>
        <position position="14"/>
    </location>
    <ligand>
        <name>Zn(2+)</name>
        <dbReference type="ChEBI" id="CHEBI:29105"/>
    </ligand>
</feature>
<keyword evidence="2" id="KW-0862">Zinc</keyword>
<reference evidence="5" key="1">
    <citation type="journal article" date="2020" name="mSystems">
        <title>Genome- and Community-Level Interaction Insights into Carbon Utilization and Element Cycling Functions of Hydrothermarchaeota in Hydrothermal Sediment.</title>
        <authorList>
            <person name="Zhou Z."/>
            <person name="Liu Y."/>
            <person name="Xu W."/>
            <person name="Pan J."/>
            <person name="Luo Z.H."/>
            <person name="Li M."/>
        </authorList>
    </citation>
    <scope>NUCLEOTIDE SEQUENCE [LARGE SCALE GENOMIC DNA]</scope>
    <source>
        <strain evidence="4">SpSt-638</strain>
        <strain evidence="5">SpSt-648</strain>
    </source>
</reference>
<dbReference type="PANTHER" id="PTHR40704">
    <property type="entry name" value="TRANSCRIPTION ELONGATION FACTOR SPT4"/>
    <property type="match status" value="1"/>
</dbReference>
<evidence type="ECO:0000256" key="2">
    <source>
        <dbReference type="HAMAP-Rule" id="MF_00949"/>
    </source>
</evidence>
<keyword evidence="5" id="KW-0240">DNA-directed RNA polymerase</keyword>
<dbReference type="InterPro" id="IPR038589">
    <property type="entry name" value="Spt4_dom_sf"/>
</dbReference>
<dbReference type="HAMAP" id="MF_00949">
    <property type="entry name" value="Spt4_arch"/>
    <property type="match status" value="1"/>
</dbReference>
<dbReference type="InterPro" id="IPR029040">
    <property type="entry name" value="RPABC4/Spt4"/>
</dbReference>
<dbReference type="InterPro" id="IPR007178">
    <property type="entry name" value="Spt4_arch"/>
</dbReference>
<name>A0A7C4JL79_STAMA</name>
<comment type="subunit">
    <text evidence="2">Heterodimer composed of Spt4 and Spt5.</text>
</comment>
<comment type="caution">
    <text evidence="5">The sequence shown here is derived from an EMBL/GenBank/DDBJ whole genome shotgun (WGS) entry which is preliminary data.</text>
</comment>
<dbReference type="PANTHER" id="PTHR40704:SF1">
    <property type="entry name" value="TRANSCRIPTION ELONGATION FACTOR SPT4"/>
    <property type="match status" value="1"/>
</dbReference>
<evidence type="ECO:0000313" key="5">
    <source>
        <dbReference type="EMBL" id="HGQ73886.1"/>
    </source>
</evidence>
<keyword evidence="1 2" id="KW-0804">Transcription</keyword>
<organism evidence="5">
    <name type="scientific">Staphylothermus marinus</name>
    <dbReference type="NCBI Taxonomy" id="2280"/>
    <lineage>
        <taxon>Archaea</taxon>
        <taxon>Thermoproteota</taxon>
        <taxon>Thermoprotei</taxon>
        <taxon>Desulfurococcales</taxon>
        <taxon>Desulfurococcaceae</taxon>
        <taxon>Staphylothermus</taxon>
    </lineage>
</organism>
<feature type="binding site" evidence="2">
    <location>
        <position position="25"/>
    </location>
    <ligand>
        <name>Zn(2+)</name>
        <dbReference type="ChEBI" id="CHEBI:29105"/>
    </ligand>
</feature>
<dbReference type="AlphaFoldDB" id="A0A7C4JL79"/>
<keyword evidence="2" id="KW-0805">Transcription regulation</keyword>
<dbReference type="SMART" id="SM01389">
    <property type="entry name" value="Spt4"/>
    <property type="match status" value="1"/>
</dbReference>
<dbReference type="EMBL" id="DTBP01000015">
    <property type="protein sequence ID" value="HGQ73886.1"/>
    <property type="molecule type" value="Genomic_DNA"/>
</dbReference>
<evidence type="ECO:0000256" key="1">
    <source>
        <dbReference type="ARBA" id="ARBA00023163"/>
    </source>
</evidence>
<dbReference type="SUPFAM" id="SSF63393">
    <property type="entry name" value="RNA polymerase subunits"/>
    <property type="match status" value="1"/>
</dbReference>
<accession>A0A7C4JL79</accession>
<dbReference type="Gene3D" id="2.20.28.90">
    <property type="match status" value="1"/>
</dbReference>
<evidence type="ECO:0000313" key="4">
    <source>
        <dbReference type="EMBL" id="HGQ59863.1"/>
    </source>
</evidence>
<dbReference type="GO" id="GO:0008270">
    <property type="term" value="F:zinc ion binding"/>
    <property type="evidence" value="ECO:0007669"/>
    <property type="project" value="UniProtKB-UniRule"/>
</dbReference>
<feature type="binding site" evidence="2">
    <location>
        <position position="28"/>
    </location>
    <ligand>
        <name>Zn(2+)</name>
        <dbReference type="ChEBI" id="CHEBI:29105"/>
    </ligand>
</feature>
<comment type="function">
    <text evidence="2">Stimulates transcription elongation.</text>
</comment>
<feature type="domain" description="Spt4/RpoE2 zinc finger" evidence="3">
    <location>
        <begin position="8"/>
        <end position="68"/>
    </location>
</feature>
<dbReference type="Pfam" id="PF06093">
    <property type="entry name" value="Spt4"/>
    <property type="match status" value="1"/>
</dbReference>
<feature type="binding site" evidence="2">
    <location>
        <position position="11"/>
    </location>
    <ligand>
        <name>Zn(2+)</name>
        <dbReference type="ChEBI" id="CHEBI:29105"/>
    </ligand>
</feature>
<evidence type="ECO:0000259" key="3">
    <source>
        <dbReference type="SMART" id="SM01389"/>
    </source>
</evidence>
<gene>
    <name evidence="2" type="primary">spt4</name>
    <name evidence="4" type="ORF">ENU09_04035</name>
    <name evidence="5" type="ORF">ENU20_02270</name>
</gene>
<dbReference type="NCBIfam" id="NF041664">
    <property type="entry name" value="RNAP_arch_Epp"/>
    <property type="match status" value="1"/>
</dbReference>
<keyword evidence="2" id="KW-0479">Metal-binding</keyword>
<sequence>MPARKKLFKACRNCYFLTSREAVECPNCGSKDLTEEWDGVIIVIKPEESRLARNIGISKQGRYALKVS</sequence>
<dbReference type="InterPro" id="IPR022800">
    <property type="entry name" value="Spt4/RpoE2_Znf"/>
</dbReference>
<protein>
    <recommendedName>
        <fullName evidence="2">Transcription elongation factor Spt4</fullName>
    </recommendedName>
</protein>
<proteinExistence type="inferred from homology"/>
<comment type="similarity">
    <text evidence="2">Belongs to the archaeal Spt4 family.</text>
</comment>